<dbReference type="Proteomes" id="UP001057375">
    <property type="component" value="Unassembled WGS sequence"/>
</dbReference>
<evidence type="ECO:0000313" key="3">
    <source>
        <dbReference type="Proteomes" id="UP001057375"/>
    </source>
</evidence>
<dbReference type="InterPro" id="IPR001584">
    <property type="entry name" value="Integrase_cat-core"/>
</dbReference>
<dbReference type="InterPro" id="IPR050951">
    <property type="entry name" value="Retrovirus_Pol_polyprotein"/>
</dbReference>
<dbReference type="Pfam" id="PF17921">
    <property type="entry name" value="Integrase_H2C2"/>
    <property type="match status" value="1"/>
</dbReference>
<evidence type="ECO:0000259" key="1">
    <source>
        <dbReference type="PROSITE" id="PS50994"/>
    </source>
</evidence>
<dbReference type="EMBL" id="BQXS01012675">
    <property type="protein sequence ID" value="GKT26748.1"/>
    <property type="molecule type" value="Genomic_DNA"/>
</dbReference>
<name>A0ABQ5K313_9EUKA</name>
<comment type="caution">
    <text evidence="2">The sequence shown here is derived from an EMBL/GenBank/DDBJ whole genome shotgun (WGS) entry which is preliminary data.</text>
</comment>
<gene>
    <name evidence="2" type="ORF">ADUPG1_013469</name>
</gene>
<reference evidence="2" key="1">
    <citation type="submission" date="2022-03" db="EMBL/GenBank/DDBJ databases">
        <title>Draft genome sequence of Aduncisulcus paluster, a free-living microaerophilic Fornicata.</title>
        <authorList>
            <person name="Yuyama I."/>
            <person name="Kume K."/>
            <person name="Tamura T."/>
            <person name="Inagaki Y."/>
            <person name="Hashimoto T."/>
        </authorList>
    </citation>
    <scope>NUCLEOTIDE SEQUENCE</scope>
    <source>
        <strain evidence="2">NY0171</strain>
    </source>
</reference>
<sequence length="353" mass="40722">FELQTDHRNLLYMEKSESPKIVRWRLLMQEFDYELSHIPGRDNVPADFMSRYGHVAVVKAIGQDVSKKDIVRNVHGRGMEDHSGIKGTLEKLRREGYYWRGIVKDVKEVIKSCSVCQKLKYKQRLAYPVLTTSEGIPFREIAIDAIGPIGEDKQGYKYILTCIDCFTRWVELFPLVSTGAEETMNRLLQLFCRYGLPEGIRSDNATEFVNHTVRETLALLGVRHHRIVPYHPEGNGIVERCNAEVTQALRAIVFERKKADNWSLFLPLVVFQLNQRKHRVLGVAPYELMFGRFPGKRIPEIRLGERAVEHLPVEAKKYVTQLIEKLDEMQEIAGTNQGGAIWKKGVWKMRITS</sequence>
<feature type="non-terminal residue" evidence="2">
    <location>
        <position position="1"/>
    </location>
</feature>
<accession>A0ABQ5K313</accession>
<protein>
    <recommendedName>
        <fullName evidence="1">Integrase catalytic domain-containing protein</fullName>
    </recommendedName>
</protein>
<dbReference type="InterPro" id="IPR041588">
    <property type="entry name" value="Integrase_H2C2"/>
</dbReference>
<dbReference type="InterPro" id="IPR012337">
    <property type="entry name" value="RNaseH-like_sf"/>
</dbReference>
<organism evidence="2 3">
    <name type="scientific">Aduncisulcus paluster</name>
    <dbReference type="NCBI Taxonomy" id="2918883"/>
    <lineage>
        <taxon>Eukaryota</taxon>
        <taxon>Metamonada</taxon>
        <taxon>Carpediemonas-like organisms</taxon>
        <taxon>Aduncisulcus</taxon>
    </lineage>
</organism>
<dbReference type="PANTHER" id="PTHR37984">
    <property type="entry name" value="PROTEIN CBG26694"/>
    <property type="match status" value="1"/>
</dbReference>
<dbReference type="SUPFAM" id="SSF53098">
    <property type="entry name" value="Ribonuclease H-like"/>
    <property type="match status" value="1"/>
</dbReference>
<dbReference type="Pfam" id="PF00665">
    <property type="entry name" value="rve"/>
    <property type="match status" value="1"/>
</dbReference>
<evidence type="ECO:0000313" key="2">
    <source>
        <dbReference type="EMBL" id="GKT26748.1"/>
    </source>
</evidence>
<dbReference type="Gene3D" id="1.10.340.70">
    <property type="match status" value="1"/>
</dbReference>
<feature type="domain" description="Integrase catalytic" evidence="1">
    <location>
        <begin position="133"/>
        <end position="293"/>
    </location>
</feature>
<keyword evidence="3" id="KW-1185">Reference proteome</keyword>
<proteinExistence type="predicted"/>
<dbReference type="InterPro" id="IPR036397">
    <property type="entry name" value="RNaseH_sf"/>
</dbReference>
<dbReference type="PROSITE" id="PS50994">
    <property type="entry name" value="INTEGRASE"/>
    <property type="match status" value="1"/>
</dbReference>
<dbReference type="PANTHER" id="PTHR37984:SF5">
    <property type="entry name" value="PROTEIN NYNRIN-LIKE"/>
    <property type="match status" value="1"/>
</dbReference>
<dbReference type="Gene3D" id="3.30.420.10">
    <property type="entry name" value="Ribonuclease H-like superfamily/Ribonuclease H"/>
    <property type="match status" value="1"/>
</dbReference>